<feature type="transmembrane region" description="Helical" evidence="8">
    <location>
        <begin position="140"/>
        <end position="159"/>
    </location>
</feature>
<evidence type="ECO:0000313" key="10">
    <source>
        <dbReference type="Proteomes" id="UP000586827"/>
    </source>
</evidence>
<keyword evidence="5 8" id="KW-0812">Transmembrane</keyword>
<dbReference type="PANTHER" id="PTHR31686:SF1">
    <property type="entry name" value="SULFITE EFFLUX PUMP SSU1"/>
    <property type="match status" value="1"/>
</dbReference>
<evidence type="ECO:0000256" key="1">
    <source>
        <dbReference type="ARBA" id="ARBA00004651"/>
    </source>
</evidence>
<dbReference type="AlphaFoldDB" id="A0A849BUI4"/>
<evidence type="ECO:0000256" key="5">
    <source>
        <dbReference type="ARBA" id="ARBA00022692"/>
    </source>
</evidence>
<dbReference type="GO" id="GO:0005886">
    <property type="term" value="C:plasma membrane"/>
    <property type="evidence" value="ECO:0007669"/>
    <property type="project" value="UniProtKB-SubCell"/>
</dbReference>
<dbReference type="InterPro" id="IPR038665">
    <property type="entry name" value="Voltage-dep_anion_channel_sf"/>
</dbReference>
<dbReference type="EMBL" id="JABELX010000001">
    <property type="protein sequence ID" value="NNH68698.1"/>
    <property type="molecule type" value="Genomic_DNA"/>
</dbReference>
<evidence type="ECO:0000256" key="8">
    <source>
        <dbReference type="SAM" id="Phobius"/>
    </source>
</evidence>
<evidence type="ECO:0000256" key="7">
    <source>
        <dbReference type="ARBA" id="ARBA00023136"/>
    </source>
</evidence>
<dbReference type="InterPro" id="IPR004695">
    <property type="entry name" value="SLAC1/Mae1/Ssu1/TehA"/>
</dbReference>
<keyword evidence="7 8" id="KW-0472">Membrane</keyword>
<evidence type="ECO:0000256" key="3">
    <source>
        <dbReference type="ARBA" id="ARBA00022448"/>
    </source>
</evidence>
<feature type="transmembrane region" description="Helical" evidence="8">
    <location>
        <begin position="110"/>
        <end position="134"/>
    </location>
</feature>
<dbReference type="Proteomes" id="UP000586827">
    <property type="component" value="Unassembled WGS sequence"/>
</dbReference>
<keyword evidence="10" id="KW-1185">Reference proteome</keyword>
<reference evidence="9 10" key="1">
    <citation type="submission" date="2020-05" db="EMBL/GenBank/DDBJ databases">
        <title>MicrobeNet Type strains.</title>
        <authorList>
            <person name="Nicholson A.C."/>
        </authorList>
    </citation>
    <scope>NUCLEOTIDE SEQUENCE [LARGE SCALE GENOMIC DNA]</scope>
    <source>
        <strain evidence="9 10">JCM 3224</strain>
    </source>
</reference>
<comment type="caution">
    <text evidence="9">The sequence shown here is derived from an EMBL/GenBank/DDBJ whole genome shotgun (WGS) entry which is preliminary data.</text>
</comment>
<dbReference type="RefSeq" id="WP_067520144.1">
    <property type="nucleotide sequence ID" value="NZ_JABELX010000001.1"/>
</dbReference>
<feature type="transmembrane region" description="Helical" evidence="8">
    <location>
        <begin position="279"/>
        <end position="304"/>
    </location>
</feature>
<feature type="transmembrane region" description="Helical" evidence="8">
    <location>
        <begin position="38"/>
        <end position="57"/>
    </location>
</feature>
<evidence type="ECO:0000256" key="6">
    <source>
        <dbReference type="ARBA" id="ARBA00022989"/>
    </source>
</evidence>
<feature type="transmembrane region" description="Helical" evidence="8">
    <location>
        <begin position="343"/>
        <end position="362"/>
    </location>
</feature>
<dbReference type="CDD" id="cd09320">
    <property type="entry name" value="TDT_like_2"/>
    <property type="match status" value="1"/>
</dbReference>
<comment type="subcellular location">
    <subcellularLocation>
        <location evidence="1">Cell membrane</location>
        <topology evidence="1">Multi-pass membrane protein</topology>
    </subcellularLocation>
</comment>
<comment type="similarity">
    <text evidence="2">Belongs to the tellurite-resistance/dicarboxylate transporter (TDT) family.</text>
</comment>
<sequence length="385" mass="40183">MTAILHRPAARSPRTVTRSVRAPRLEPTDAFRHIGPNWFAVVMGTGIVATAVATLPAQPLGLRAAATVVWALAALLLVVITGAFAAHWLRHPHAARAHGRHPVMSHFYGAPPMALMTVGAGALLLGSDVIGLRAALAIDWVLWSAGTALGLLIALAIPYRMMTGESARPEAAFGGWVMPVVSPMVSAATGALLVPHLPAGQARLTMMLGCLAMFGLSLIAALITITIIWSRLLHFGPPAKEAVATVWIVLGPLGQSVTAAGLLANAAPSALPEIYAKGLMVFSVVFGVAAWGFMMLWLGLSVAITVRNRKAMPFNLTWWGFTFPVGTCVTGSSVLFTHTGADLFAVTAVGLYILLVSAWAVVAARTLAGVRHGGLLQPPAPAPAI</sequence>
<protein>
    <submittedName>
        <fullName evidence="9">TDT family transporter</fullName>
    </submittedName>
</protein>
<feature type="transmembrane region" description="Helical" evidence="8">
    <location>
        <begin position="171"/>
        <end position="194"/>
    </location>
</feature>
<dbReference type="Pfam" id="PF03595">
    <property type="entry name" value="SLAC1"/>
    <property type="match status" value="1"/>
</dbReference>
<dbReference type="GO" id="GO:0055085">
    <property type="term" value="P:transmembrane transport"/>
    <property type="evidence" value="ECO:0007669"/>
    <property type="project" value="InterPro"/>
</dbReference>
<dbReference type="InterPro" id="IPR051629">
    <property type="entry name" value="Sulfite_efflux_TDT"/>
</dbReference>
<dbReference type="Gene3D" id="1.50.10.150">
    <property type="entry name" value="Voltage-dependent anion channel"/>
    <property type="match status" value="1"/>
</dbReference>
<feature type="transmembrane region" description="Helical" evidence="8">
    <location>
        <begin position="206"/>
        <end position="230"/>
    </location>
</feature>
<gene>
    <name evidence="9" type="ORF">HLB23_02180</name>
</gene>
<dbReference type="PANTHER" id="PTHR31686">
    <property type="match status" value="1"/>
</dbReference>
<proteinExistence type="inferred from homology"/>
<feature type="transmembrane region" description="Helical" evidence="8">
    <location>
        <begin position="242"/>
        <end position="267"/>
    </location>
</feature>
<accession>A0A849BUI4</accession>
<feature type="transmembrane region" description="Helical" evidence="8">
    <location>
        <begin position="316"/>
        <end position="337"/>
    </location>
</feature>
<evidence type="ECO:0000313" key="9">
    <source>
        <dbReference type="EMBL" id="NNH68698.1"/>
    </source>
</evidence>
<keyword evidence="6 8" id="KW-1133">Transmembrane helix</keyword>
<organism evidence="9 10">
    <name type="scientific">Nocardia uniformis</name>
    <dbReference type="NCBI Taxonomy" id="53432"/>
    <lineage>
        <taxon>Bacteria</taxon>
        <taxon>Bacillati</taxon>
        <taxon>Actinomycetota</taxon>
        <taxon>Actinomycetes</taxon>
        <taxon>Mycobacteriales</taxon>
        <taxon>Nocardiaceae</taxon>
        <taxon>Nocardia</taxon>
    </lineage>
</organism>
<evidence type="ECO:0000256" key="4">
    <source>
        <dbReference type="ARBA" id="ARBA00022475"/>
    </source>
</evidence>
<evidence type="ECO:0000256" key="2">
    <source>
        <dbReference type="ARBA" id="ARBA00008566"/>
    </source>
</evidence>
<feature type="transmembrane region" description="Helical" evidence="8">
    <location>
        <begin position="69"/>
        <end position="89"/>
    </location>
</feature>
<name>A0A849BUI4_9NOCA</name>
<keyword evidence="3" id="KW-0813">Transport</keyword>
<keyword evidence="4" id="KW-1003">Cell membrane</keyword>